<feature type="transmembrane region" description="Helical" evidence="2">
    <location>
        <begin position="185"/>
        <end position="211"/>
    </location>
</feature>
<keyword evidence="4" id="KW-1185">Reference proteome</keyword>
<feature type="transmembrane region" description="Helical" evidence="2">
    <location>
        <begin position="21"/>
        <end position="45"/>
    </location>
</feature>
<dbReference type="HOGENOM" id="CLU_016384_0_0_1"/>
<proteinExistence type="predicted"/>
<keyword evidence="2" id="KW-0472">Membrane</keyword>
<dbReference type="InParanoid" id="A8N1U4"/>
<keyword evidence="2" id="KW-1133">Transmembrane helix</keyword>
<feature type="region of interest" description="Disordered" evidence="1">
    <location>
        <begin position="389"/>
        <end position="413"/>
    </location>
</feature>
<feature type="compositionally biased region" description="Low complexity" evidence="1">
    <location>
        <begin position="682"/>
        <end position="693"/>
    </location>
</feature>
<protein>
    <submittedName>
        <fullName evidence="3">Uncharacterized protein</fullName>
    </submittedName>
</protein>
<evidence type="ECO:0000256" key="2">
    <source>
        <dbReference type="SAM" id="Phobius"/>
    </source>
</evidence>
<feature type="region of interest" description="Disordered" evidence="1">
    <location>
        <begin position="542"/>
        <end position="599"/>
    </location>
</feature>
<comment type="caution">
    <text evidence="3">The sequence shown here is derived from an EMBL/GenBank/DDBJ whole genome shotgun (WGS) entry which is preliminary data.</text>
</comment>
<feature type="transmembrane region" description="Helical" evidence="2">
    <location>
        <begin position="148"/>
        <end position="173"/>
    </location>
</feature>
<keyword evidence="2" id="KW-0812">Transmembrane</keyword>
<feature type="compositionally biased region" description="Pro residues" evidence="1">
    <location>
        <begin position="562"/>
        <end position="571"/>
    </location>
</feature>
<dbReference type="AlphaFoldDB" id="A8N1U4"/>
<dbReference type="KEGG" id="cci:CC1G_03637"/>
<gene>
    <name evidence="3" type="ORF">CC1G_03637</name>
</gene>
<feature type="region of interest" description="Disordered" evidence="1">
    <location>
        <begin position="666"/>
        <end position="809"/>
    </location>
</feature>
<feature type="transmembrane region" description="Helical" evidence="2">
    <location>
        <begin position="223"/>
        <end position="247"/>
    </location>
</feature>
<evidence type="ECO:0000256" key="1">
    <source>
        <dbReference type="SAM" id="MobiDB-lite"/>
    </source>
</evidence>
<sequence length="809" mass="87411">MTRVLVSRAALALSDDAGFECILTAIPLLSTGIMSMAIFTFLLIMRRTDRLVTLLFSACFIGFLAAIIDLGQILIRGHTNIANGLGLRAVTGFIRAREVFLSLSAGFLYLFYWSFAGHRPYPMDKEAEKSVPMGSMMSPVHCAQWERWGYIGIALKWSSLVACLLIVALQMVWRLAPQHNLYGNIYVASSTIETTVSAIFILKLLLNFYLTPADSQKRVLLNYITPIVAFVISAGLGVGNLVVFAFTETSLGRFLRGVEVYLLFIYYLVFTFRKHVRSTASTRPSVIEIFQEDEKERFGGRPGSQWILPTTTPPLDPLSRLAHQSNRTSAFSKVSSWIASARNSRRLTVTEQFTRPKSWRLTLNRPESGISLGSDLLATPTMKTAQEADLGSDAPLGNNTNTATLKTAPSCTGDDRSMTEVTFSYYGVEHSPMATGQTIPLPDRDSSILGTASPVYGLNGIILPTKAKVDAESTLQAPPPAVTSPSPGDVTPVTKLFQEQSILDQSIAVLRRVRFEQDEDKRPNNPSADSVESARSAATRSTIYSSKVSSPNASDFSLSVFPEPPTTPAPQTPSATGFRQLPPRPTSPGNFLRPSLKRTPPTGIIPIQLELSQRPDSASGLPFSPNFDSAGTQYDVTSFIGDLSSPRGYPPFSGYIASSGIMPNSGALSIQSTDDGDGWERPAAADTPPTSTTYIEDSSPPPAVASETGLETPPPAPTTTSAPPLRRTPSRPLGSATMSSSLPKPGQKPVEQQSQLPPQNLALRTFLTRNGSNSSTGSRVVPPLGPRHSRNNSLASTIRAPGRIPTNPI</sequence>
<feature type="transmembrane region" description="Helical" evidence="2">
    <location>
        <begin position="51"/>
        <end position="75"/>
    </location>
</feature>
<reference evidence="3 4" key="1">
    <citation type="journal article" date="2010" name="Proc. Natl. Acad. Sci. U.S.A.">
        <title>Insights into evolution of multicellular fungi from the assembled chromosomes of the mushroom Coprinopsis cinerea (Coprinus cinereus).</title>
        <authorList>
            <person name="Stajich J.E."/>
            <person name="Wilke S.K."/>
            <person name="Ahren D."/>
            <person name="Au C.H."/>
            <person name="Birren B.W."/>
            <person name="Borodovsky M."/>
            <person name="Burns C."/>
            <person name="Canback B."/>
            <person name="Casselton L.A."/>
            <person name="Cheng C.K."/>
            <person name="Deng J."/>
            <person name="Dietrich F.S."/>
            <person name="Fargo D.C."/>
            <person name="Farman M.L."/>
            <person name="Gathman A.C."/>
            <person name="Goldberg J."/>
            <person name="Guigo R."/>
            <person name="Hoegger P.J."/>
            <person name="Hooker J.B."/>
            <person name="Huggins A."/>
            <person name="James T.Y."/>
            <person name="Kamada T."/>
            <person name="Kilaru S."/>
            <person name="Kodira C."/>
            <person name="Kues U."/>
            <person name="Kupfer D."/>
            <person name="Kwan H.S."/>
            <person name="Lomsadze A."/>
            <person name="Li W."/>
            <person name="Lilly W.W."/>
            <person name="Ma L.J."/>
            <person name="Mackey A.J."/>
            <person name="Manning G."/>
            <person name="Martin F."/>
            <person name="Muraguchi H."/>
            <person name="Natvig D.O."/>
            <person name="Palmerini H."/>
            <person name="Ramesh M.A."/>
            <person name="Rehmeyer C.J."/>
            <person name="Roe B.A."/>
            <person name="Shenoy N."/>
            <person name="Stanke M."/>
            <person name="Ter-Hovhannisyan V."/>
            <person name="Tunlid A."/>
            <person name="Velagapudi R."/>
            <person name="Vision T.J."/>
            <person name="Zeng Q."/>
            <person name="Zolan M.E."/>
            <person name="Pukkila P.J."/>
        </authorList>
    </citation>
    <scope>NUCLEOTIDE SEQUENCE [LARGE SCALE GENOMIC DNA]</scope>
    <source>
        <strain evidence="4">Okayama-7 / 130 / ATCC MYA-4618 / FGSC 9003</strain>
    </source>
</reference>
<dbReference type="eggNOG" id="ENOG502SMIW">
    <property type="taxonomic scope" value="Eukaryota"/>
</dbReference>
<dbReference type="Proteomes" id="UP000001861">
    <property type="component" value="Unassembled WGS sequence"/>
</dbReference>
<dbReference type="EMBL" id="AACS02000001">
    <property type="protein sequence ID" value="EAU92850.2"/>
    <property type="molecule type" value="Genomic_DNA"/>
</dbReference>
<evidence type="ECO:0000313" key="3">
    <source>
        <dbReference type="EMBL" id="EAU92850.2"/>
    </source>
</evidence>
<feature type="compositionally biased region" description="Polar residues" evidence="1">
    <location>
        <begin position="542"/>
        <end position="557"/>
    </location>
</feature>
<evidence type="ECO:0000313" key="4">
    <source>
        <dbReference type="Proteomes" id="UP000001861"/>
    </source>
</evidence>
<feature type="transmembrane region" description="Helical" evidence="2">
    <location>
        <begin position="96"/>
        <end position="115"/>
    </location>
</feature>
<dbReference type="RefSeq" id="XP_001828843.2">
    <property type="nucleotide sequence ID" value="XM_001828791.2"/>
</dbReference>
<feature type="compositionally biased region" description="Low complexity" evidence="1">
    <location>
        <begin position="718"/>
        <end position="735"/>
    </location>
</feature>
<organism evidence="3 4">
    <name type="scientific">Coprinopsis cinerea (strain Okayama-7 / 130 / ATCC MYA-4618 / FGSC 9003)</name>
    <name type="common">Inky cap fungus</name>
    <name type="synonym">Hormographiella aspergillata</name>
    <dbReference type="NCBI Taxonomy" id="240176"/>
    <lineage>
        <taxon>Eukaryota</taxon>
        <taxon>Fungi</taxon>
        <taxon>Dikarya</taxon>
        <taxon>Basidiomycota</taxon>
        <taxon>Agaricomycotina</taxon>
        <taxon>Agaricomycetes</taxon>
        <taxon>Agaricomycetidae</taxon>
        <taxon>Agaricales</taxon>
        <taxon>Agaricineae</taxon>
        <taxon>Psathyrellaceae</taxon>
        <taxon>Coprinopsis</taxon>
    </lineage>
</organism>
<feature type="compositionally biased region" description="Polar residues" evidence="1">
    <location>
        <begin position="397"/>
        <end position="410"/>
    </location>
</feature>
<dbReference type="OrthoDB" id="2564696at2759"/>
<dbReference type="VEuPathDB" id="FungiDB:CC1G_03637"/>
<dbReference type="OMA" id="QAIELYI"/>
<accession>A8N1U4</accession>
<name>A8N1U4_COPC7</name>
<dbReference type="GeneID" id="6005269"/>
<feature type="compositionally biased region" description="Polar residues" evidence="1">
    <location>
        <begin position="767"/>
        <end position="778"/>
    </location>
</feature>